<proteinExistence type="predicted"/>
<evidence type="ECO:0000313" key="1">
    <source>
        <dbReference type="EMBL" id="GHB27292.1"/>
    </source>
</evidence>
<keyword evidence="2" id="KW-1185">Reference proteome</keyword>
<comment type="caution">
    <text evidence="1">The sequence shown here is derived from an EMBL/GenBank/DDBJ whole genome shotgun (WGS) entry which is preliminary data.</text>
</comment>
<organism evidence="1 2">
    <name type="scientific">Mongoliitalea lutea</name>
    <dbReference type="NCBI Taxonomy" id="849756"/>
    <lineage>
        <taxon>Bacteria</taxon>
        <taxon>Pseudomonadati</taxon>
        <taxon>Bacteroidota</taxon>
        <taxon>Cytophagia</taxon>
        <taxon>Cytophagales</taxon>
        <taxon>Cyclobacteriaceae</taxon>
        <taxon>Mongoliitalea</taxon>
    </lineage>
</organism>
<sequence>MMMKAKIYILALLTLFQVELIAQNIRTVSRDTVYFEEFVGTEEIRLLKNDSIEVKQGRYNFISELYDLPASKQLNRLRISGNFKEDKFDGLWTYKLDEYKLQVNDVIEGRILRLDYELDGIERSAKFSYKEGVPHGKWEIENVVVKNNRRQAASSGASFNFSNGTAIGDFSSKGGISNTSTLGKLTNEGFFDGLVTLEYEEEGKRIVERRIYENGFLINLIKQQGGEVILDLEYEDVIRNLKSLEGTIENIDFTISEEGFGLLFQNGYNESDLKLTAQEVGNAVFKVFLDRIGRFANQADENRQQPEFKFTRRFKFVYPAEEQSIITDLEPRLKIMVDEYNDFLSNPNFILNKFRIDSLPYIFGYVDHARKRSQDMLDVINLMNEGFFDFLYRPNYYPDGLPGLNKPSSFSYETEKDELTAPFELDIYVDDPMQMISQMDAASEIIQKRADRFLEYAFMEIRIFDQQATIDSLDNQIVQLKTKNDALYSYFQNIPSDRTFDQMPIDYRLYRVLSNNLLLDIQEKYLDADDFDEKVKLGEELTCLHALLEEEHDDILEFENLPARLDKDFTRFSPNPFFERDIETKILPSIYGKSTGILLQYYIENLFQSKTCEHLTNRIRRIEKLEDRLKELASDSDNPEVVRLDRALRRENIPSRIERLLNL</sequence>
<dbReference type="AlphaFoldDB" id="A0A8J3CTK4"/>
<protein>
    <submittedName>
        <fullName evidence="1">Uncharacterized protein</fullName>
    </submittedName>
</protein>
<accession>A0A8J3CTK4</accession>
<dbReference type="Proteomes" id="UP000642809">
    <property type="component" value="Unassembled WGS sequence"/>
</dbReference>
<reference evidence="1" key="1">
    <citation type="journal article" date="2014" name="Int. J. Syst. Evol. Microbiol.">
        <title>Complete genome sequence of Corynebacterium casei LMG S-19264T (=DSM 44701T), isolated from a smear-ripened cheese.</title>
        <authorList>
            <consortium name="US DOE Joint Genome Institute (JGI-PGF)"/>
            <person name="Walter F."/>
            <person name="Albersmeier A."/>
            <person name="Kalinowski J."/>
            <person name="Ruckert C."/>
        </authorList>
    </citation>
    <scope>NUCLEOTIDE SEQUENCE</scope>
    <source>
        <strain evidence="1">KCTC 23224</strain>
    </source>
</reference>
<gene>
    <name evidence="1" type="ORF">GCM10008106_05030</name>
</gene>
<name>A0A8J3CTK4_9BACT</name>
<evidence type="ECO:0000313" key="2">
    <source>
        <dbReference type="Proteomes" id="UP000642809"/>
    </source>
</evidence>
<reference evidence="1" key="2">
    <citation type="submission" date="2020-09" db="EMBL/GenBank/DDBJ databases">
        <authorList>
            <person name="Sun Q."/>
            <person name="Kim S."/>
        </authorList>
    </citation>
    <scope>NUCLEOTIDE SEQUENCE</scope>
    <source>
        <strain evidence="1">KCTC 23224</strain>
    </source>
</reference>
<dbReference type="EMBL" id="BMYF01000002">
    <property type="protein sequence ID" value="GHB27292.1"/>
    <property type="molecule type" value="Genomic_DNA"/>
</dbReference>